<dbReference type="GO" id="GO:0004673">
    <property type="term" value="F:protein histidine kinase activity"/>
    <property type="evidence" value="ECO:0007669"/>
    <property type="project" value="UniProtKB-EC"/>
</dbReference>
<keyword evidence="7" id="KW-0547">Nucleotide-binding</keyword>
<evidence type="ECO:0000313" key="8">
    <source>
        <dbReference type="Proteomes" id="UP000613193"/>
    </source>
</evidence>
<accession>A0A934UM48</accession>
<dbReference type="InterPro" id="IPR004358">
    <property type="entry name" value="Sig_transdc_His_kin-like_C"/>
</dbReference>
<reference evidence="7" key="1">
    <citation type="submission" date="2020-12" db="EMBL/GenBank/DDBJ databases">
        <title>Bacterial novel species Mucilaginibacter sp. SD-g isolated from soil.</title>
        <authorList>
            <person name="Jung H.-Y."/>
        </authorList>
    </citation>
    <scope>NUCLEOTIDE SEQUENCE</scope>
    <source>
        <strain evidence="7">SD-g</strain>
    </source>
</reference>
<gene>
    <name evidence="7" type="ORF">I5M19_04240</name>
</gene>
<proteinExistence type="predicted"/>
<dbReference type="InterPro" id="IPR036890">
    <property type="entry name" value="HATPase_C_sf"/>
</dbReference>
<dbReference type="EC" id="2.7.13.3" evidence="2"/>
<evidence type="ECO:0000256" key="1">
    <source>
        <dbReference type="ARBA" id="ARBA00000085"/>
    </source>
</evidence>
<dbReference type="RefSeq" id="WP_200064351.1">
    <property type="nucleotide sequence ID" value="NZ_JAEHFW010000001.1"/>
</dbReference>
<evidence type="ECO:0000256" key="2">
    <source>
        <dbReference type="ARBA" id="ARBA00012438"/>
    </source>
</evidence>
<dbReference type="SMART" id="SM00387">
    <property type="entry name" value="HATPase_c"/>
    <property type="match status" value="1"/>
</dbReference>
<dbReference type="Gene3D" id="3.30.565.10">
    <property type="entry name" value="Histidine kinase-like ATPase, C-terminal domain"/>
    <property type="match status" value="1"/>
</dbReference>
<dbReference type="InterPro" id="IPR003594">
    <property type="entry name" value="HATPase_dom"/>
</dbReference>
<dbReference type="Pfam" id="PF02518">
    <property type="entry name" value="HATPase_c"/>
    <property type="match status" value="1"/>
</dbReference>
<feature type="domain" description="Histidine kinase" evidence="6">
    <location>
        <begin position="1"/>
        <end position="158"/>
    </location>
</feature>
<comment type="catalytic activity">
    <reaction evidence="1">
        <text>ATP + protein L-histidine = ADP + protein N-phospho-L-histidine.</text>
        <dbReference type="EC" id="2.7.13.3"/>
    </reaction>
</comment>
<dbReference type="PANTHER" id="PTHR43711">
    <property type="entry name" value="TWO-COMPONENT HISTIDINE KINASE"/>
    <property type="match status" value="1"/>
</dbReference>
<evidence type="ECO:0000256" key="3">
    <source>
        <dbReference type="ARBA" id="ARBA00022679"/>
    </source>
</evidence>
<dbReference type="AlphaFoldDB" id="A0A934UM48"/>
<keyword evidence="4" id="KW-0418">Kinase</keyword>
<dbReference type="InterPro" id="IPR050736">
    <property type="entry name" value="Sensor_HK_Regulatory"/>
</dbReference>
<evidence type="ECO:0000259" key="6">
    <source>
        <dbReference type="PROSITE" id="PS50109"/>
    </source>
</evidence>
<keyword evidence="8" id="KW-1185">Reference proteome</keyword>
<dbReference type="PANTHER" id="PTHR43711:SF31">
    <property type="entry name" value="HISTIDINE KINASE"/>
    <property type="match status" value="1"/>
</dbReference>
<dbReference type="PROSITE" id="PS50007">
    <property type="entry name" value="PIPLC_X_DOMAIN"/>
    <property type="match status" value="1"/>
</dbReference>
<comment type="caution">
    <text evidence="7">The sequence shown here is derived from an EMBL/GenBank/DDBJ whole genome shotgun (WGS) entry which is preliminary data.</text>
</comment>
<evidence type="ECO:0000256" key="4">
    <source>
        <dbReference type="ARBA" id="ARBA00022777"/>
    </source>
</evidence>
<dbReference type="InterPro" id="IPR005467">
    <property type="entry name" value="His_kinase_dom"/>
</dbReference>
<dbReference type="PRINTS" id="PR00344">
    <property type="entry name" value="BCTRLSENSOR"/>
</dbReference>
<dbReference type="EMBL" id="JAEHFW010000001">
    <property type="protein sequence ID" value="MBK0378502.1"/>
    <property type="molecule type" value="Genomic_DNA"/>
</dbReference>
<evidence type="ECO:0000313" key="7">
    <source>
        <dbReference type="EMBL" id="MBK0378502.1"/>
    </source>
</evidence>
<protein>
    <recommendedName>
        <fullName evidence="2">histidine kinase</fullName>
        <ecNumber evidence="2">2.7.13.3</ecNumber>
    </recommendedName>
</protein>
<dbReference type="PROSITE" id="PS50109">
    <property type="entry name" value="HIS_KIN"/>
    <property type="match status" value="1"/>
</dbReference>
<keyword evidence="3" id="KW-0808">Transferase</keyword>
<name>A0A934UM48_9SPHI</name>
<keyword evidence="7" id="KW-0067">ATP-binding</keyword>
<sequence>MRGIKVNPTDFEVHPVVERCIHLLSQQAAQKNIRLLSDLPEAIKLHADANHVEFIIRNLLSNAIKFSFEGGAITIGARKLSSEEVLLSVEDHGIGINAEQQAIFLTSNLKVNFGTKNEQGSGLGLLLTRDFIKANHGRIWLESEEGRGTTFFVAMPAV</sequence>
<evidence type="ECO:0000256" key="5">
    <source>
        <dbReference type="ARBA" id="ARBA00023012"/>
    </source>
</evidence>
<organism evidence="7 8">
    <name type="scientific">Mucilaginibacter segetis</name>
    <dbReference type="NCBI Taxonomy" id="2793071"/>
    <lineage>
        <taxon>Bacteria</taxon>
        <taxon>Pseudomonadati</taxon>
        <taxon>Bacteroidota</taxon>
        <taxon>Sphingobacteriia</taxon>
        <taxon>Sphingobacteriales</taxon>
        <taxon>Sphingobacteriaceae</taxon>
        <taxon>Mucilaginibacter</taxon>
    </lineage>
</organism>
<keyword evidence="5" id="KW-0902">Two-component regulatory system</keyword>
<dbReference type="GO" id="GO:0000160">
    <property type="term" value="P:phosphorelay signal transduction system"/>
    <property type="evidence" value="ECO:0007669"/>
    <property type="project" value="UniProtKB-KW"/>
</dbReference>
<dbReference type="Proteomes" id="UP000613193">
    <property type="component" value="Unassembled WGS sequence"/>
</dbReference>
<dbReference type="GO" id="GO:0005524">
    <property type="term" value="F:ATP binding"/>
    <property type="evidence" value="ECO:0007669"/>
    <property type="project" value="UniProtKB-KW"/>
</dbReference>
<dbReference type="SUPFAM" id="SSF55874">
    <property type="entry name" value="ATPase domain of HSP90 chaperone/DNA topoisomerase II/histidine kinase"/>
    <property type="match status" value="1"/>
</dbReference>